<proteinExistence type="predicted"/>
<protein>
    <submittedName>
        <fullName evidence="4">Uncharacterized protein</fullName>
    </submittedName>
</protein>
<dbReference type="InterPro" id="IPR056560">
    <property type="entry name" value="HTH_NDX"/>
</dbReference>
<dbReference type="Gramene" id="GBG81459">
    <property type="protein sequence ID" value="GBG81459"/>
    <property type="gene ID" value="CBR_g32449"/>
</dbReference>
<feature type="region of interest" description="Disordered" evidence="1">
    <location>
        <begin position="393"/>
        <end position="656"/>
    </location>
</feature>
<dbReference type="STRING" id="69332.A0A388LGM8"/>
<feature type="compositionally biased region" description="Basic and acidic residues" evidence="1">
    <location>
        <begin position="398"/>
        <end position="414"/>
    </location>
</feature>
<feature type="compositionally biased region" description="Acidic residues" evidence="1">
    <location>
        <begin position="512"/>
        <end position="537"/>
    </location>
</feature>
<dbReference type="InterPro" id="IPR039325">
    <property type="entry name" value="NDX"/>
</dbReference>
<feature type="region of interest" description="Disordered" evidence="1">
    <location>
        <begin position="78"/>
        <end position="99"/>
    </location>
</feature>
<feature type="domain" description="Nodulin homeobox N-terminal" evidence="3">
    <location>
        <begin position="22"/>
        <end position="182"/>
    </location>
</feature>
<dbReference type="PANTHER" id="PTHR35743:SF1">
    <property type="entry name" value="NODULIN HOMEOBOX"/>
    <property type="match status" value="1"/>
</dbReference>
<accession>A0A388LGM8</accession>
<dbReference type="InterPro" id="IPR057287">
    <property type="entry name" value="Ndx_N"/>
</dbReference>
<dbReference type="OrthoDB" id="2020792at2759"/>
<dbReference type="EMBL" id="BFEA01000375">
    <property type="protein sequence ID" value="GBG81459.1"/>
    <property type="molecule type" value="Genomic_DNA"/>
</dbReference>
<dbReference type="Proteomes" id="UP000265515">
    <property type="component" value="Unassembled WGS sequence"/>
</dbReference>
<feature type="compositionally biased region" description="Basic and acidic residues" evidence="1">
    <location>
        <begin position="350"/>
        <end position="363"/>
    </location>
</feature>
<evidence type="ECO:0000256" key="1">
    <source>
        <dbReference type="SAM" id="MobiDB-lite"/>
    </source>
</evidence>
<feature type="domain" description="Nodulin homeobox homeobox-like" evidence="2">
    <location>
        <begin position="656"/>
        <end position="704"/>
    </location>
</feature>
<feature type="compositionally biased region" description="Basic and acidic residues" evidence="1">
    <location>
        <begin position="431"/>
        <end position="441"/>
    </location>
</feature>
<evidence type="ECO:0000313" key="4">
    <source>
        <dbReference type="EMBL" id="GBG81459.1"/>
    </source>
</evidence>
<dbReference type="Pfam" id="PF25246">
    <property type="entry name" value="Nodulin_N"/>
    <property type="match status" value="1"/>
</dbReference>
<feature type="compositionally biased region" description="Basic and acidic residues" evidence="1">
    <location>
        <begin position="554"/>
        <end position="575"/>
    </location>
</feature>
<evidence type="ECO:0000259" key="2">
    <source>
        <dbReference type="Pfam" id="PF24426"/>
    </source>
</evidence>
<evidence type="ECO:0000313" key="5">
    <source>
        <dbReference type="Proteomes" id="UP000265515"/>
    </source>
</evidence>
<feature type="compositionally biased region" description="Low complexity" evidence="1">
    <location>
        <begin position="88"/>
        <end position="99"/>
    </location>
</feature>
<feature type="compositionally biased region" description="Basic and acidic residues" evidence="1">
    <location>
        <begin position="477"/>
        <end position="501"/>
    </location>
</feature>
<name>A0A388LGM8_CHABU</name>
<dbReference type="GO" id="GO:0003697">
    <property type="term" value="F:single-stranded DNA binding"/>
    <property type="evidence" value="ECO:0007669"/>
    <property type="project" value="InterPro"/>
</dbReference>
<comment type="caution">
    <text evidence="4">The sequence shown here is derived from an EMBL/GenBank/DDBJ whole genome shotgun (WGS) entry which is preliminary data.</text>
</comment>
<sequence length="706" mass="79496">MSGLHWKRTKFSQPGFMYEGPSLAAVLASPPTRFVLKWGGGLAALSLGKHEASVVLSYSPFDATGVALSNRHASGNMQSVSRASVHPGGLSSSQGSLLQGSVTVKPGEPKAELHSKERSALLIKLVGNLHYYAEGGDECRSQFLKIFVEGLRNHPPLPGSSQRPEQIHINLCENLFTLVDYVATFPEELVTDEDLHLVRDFSEELHSEVCRVPSAEGCDEEDIICFYKMHNNRQIKLKEARKNNPRFRRLDGLRRDNLANARLGEEADDIVRQEWVEEDRGMIEYLRSSGPEPDGGLPEDLNNRLAEDRERGTGAADESSVRRDQTLTLFLGEPEPWVDNSSHCSLPANQEHREKEQCLEPSERMLARRTDLELRQPRDTPLDHLWAVQTLEGGMQQEEERQLGYAKEPRKDIRGNLTSKANDEDHDENVDDGHGNEHGADDNDDDAGPMEELSAQRRDFSGHQQIRSLRGRASGIRRKDGEDSSQHEKEEKAKRSDKTSLESDGQEALQGEFEEDGNEEEGEEETADEFAEEEMPPELELWDRAKPSKRKREKEKESSRKEKRLRAAETEREEREGEDDVDVEKGDQQEPDDDDGEESRSKGVNAKKGRRKGRWGSKERGDVCGGGDDGGDPTDNFCGEDDKEAPPPVKRKGKLMNDQQLVCVESGLRQFPNMHKQSKVIEKFASKIKDMGPEVTPQQLRNWCDH</sequence>
<dbReference type="Pfam" id="PF24426">
    <property type="entry name" value="HTH_NDX"/>
    <property type="match status" value="1"/>
</dbReference>
<evidence type="ECO:0000259" key="3">
    <source>
        <dbReference type="Pfam" id="PF25246"/>
    </source>
</evidence>
<dbReference type="AlphaFoldDB" id="A0A388LGM8"/>
<organism evidence="4 5">
    <name type="scientific">Chara braunii</name>
    <name type="common">Braun's stonewort</name>
    <dbReference type="NCBI Taxonomy" id="69332"/>
    <lineage>
        <taxon>Eukaryota</taxon>
        <taxon>Viridiplantae</taxon>
        <taxon>Streptophyta</taxon>
        <taxon>Charophyceae</taxon>
        <taxon>Charales</taxon>
        <taxon>Characeae</taxon>
        <taxon>Chara</taxon>
    </lineage>
</organism>
<reference evidence="4 5" key="1">
    <citation type="journal article" date="2018" name="Cell">
        <title>The Chara Genome: Secondary Complexity and Implications for Plant Terrestrialization.</title>
        <authorList>
            <person name="Nishiyama T."/>
            <person name="Sakayama H."/>
            <person name="Vries J.D."/>
            <person name="Buschmann H."/>
            <person name="Saint-Marcoux D."/>
            <person name="Ullrich K.K."/>
            <person name="Haas F.B."/>
            <person name="Vanderstraeten L."/>
            <person name="Becker D."/>
            <person name="Lang D."/>
            <person name="Vosolsobe S."/>
            <person name="Rombauts S."/>
            <person name="Wilhelmsson P.K.I."/>
            <person name="Janitza P."/>
            <person name="Kern R."/>
            <person name="Heyl A."/>
            <person name="Rumpler F."/>
            <person name="Villalobos L.I.A.C."/>
            <person name="Clay J.M."/>
            <person name="Skokan R."/>
            <person name="Toyoda A."/>
            <person name="Suzuki Y."/>
            <person name="Kagoshima H."/>
            <person name="Schijlen E."/>
            <person name="Tajeshwar N."/>
            <person name="Catarino B."/>
            <person name="Hetherington A.J."/>
            <person name="Saltykova A."/>
            <person name="Bonnot C."/>
            <person name="Breuninger H."/>
            <person name="Symeonidi A."/>
            <person name="Radhakrishnan G.V."/>
            <person name="Van Nieuwerburgh F."/>
            <person name="Deforce D."/>
            <person name="Chang C."/>
            <person name="Karol K.G."/>
            <person name="Hedrich R."/>
            <person name="Ulvskov P."/>
            <person name="Glockner G."/>
            <person name="Delwiche C.F."/>
            <person name="Petrasek J."/>
            <person name="Van de Peer Y."/>
            <person name="Friml J."/>
            <person name="Beilby M."/>
            <person name="Dolan L."/>
            <person name="Kohara Y."/>
            <person name="Sugano S."/>
            <person name="Fujiyama A."/>
            <person name="Delaux P.-M."/>
            <person name="Quint M."/>
            <person name="TheiBen G."/>
            <person name="Hagemann M."/>
            <person name="Harholt J."/>
            <person name="Dunand C."/>
            <person name="Zachgo S."/>
            <person name="Langdale J."/>
            <person name="Maumus F."/>
            <person name="Straeten D.V.D."/>
            <person name="Gould S.B."/>
            <person name="Rensing S.A."/>
        </authorList>
    </citation>
    <scope>NUCLEOTIDE SEQUENCE [LARGE SCALE GENOMIC DNA]</scope>
    <source>
        <strain evidence="4 5">S276</strain>
    </source>
</reference>
<feature type="region of interest" description="Disordered" evidence="1">
    <location>
        <begin position="339"/>
        <end position="363"/>
    </location>
</feature>
<feature type="compositionally biased region" description="Basic residues" evidence="1">
    <location>
        <begin position="605"/>
        <end position="615"/>
    </location>
</feature>
<dbReference type="PANTHER" id="PTHR35743">
    <property type="entry name" value="NODULIN HOMEOBOX"/>
    <property type="match status" value="1"/>
</dbReference>
<keyword evidence="5" id="KW-1185">Reference proteome</keyword>
<feature type="compositionally biased region" description="Polar residues" evidence="1">
    <location>
        <begin position="339"/>
        <end position="348"/>
    </location>
</feature>
<gene>
    <name evidence="4" type="ORF">CBR_g32449</name>
</gene>